<dbReference type="OrthoDB" id="10021141at2759"/>
<protein>
    <recommendedName>
        <fullName evidence="4">G-protein coupled receptors family 1 profile domain-containing protein</fullName>
    </recommendedName>
</protein>
<feature type="transmembrane region" description="Helical" evidence="1">
    <location>
        <begin position="230"/>
        <end position="253"/>
    </location>
</feature>
<keyword evidence="1" id="KW-0472">Membrane</keyword>
<evidence type="ECO:0000313" key="3">
    <source>
        <dbReference type="Proteomes" id="UP000070444"/>
    </source>
</evidence>
<feature type="transmembrane region" description="Helical" evidence="1">
    <location>
        <begin position="273"/>
        <end position="292"/>
    </location>
</feature>
<reference evidence="2 3" key="1">
    <citation type="journal article" date="2015" name="Genome Biol. Evol.">
        <title>Phylogenomic analyses indicate that early fungi evolved digesting cell walls of algal ancestors of land plants.</title>
        <authorList>
            <person name="Chang Y."/>
            <person name="Wang S."/>
            <person name="Sekimoto S."/>
            <person name="Aerts A.L."/>
            <person name="Choi C."/>
            <person name="Clum A."/>
            <person name="LaButti K.M."/>
            <person name="Lindquist E.A."/>
            <person name="Yee Ngan C."/>
            <person name="Ohm R.A."/>
            <person name="Salamov A.A."/>
            <person name="Grigoriev I.V."/>
            <person name="Spatafora J.W."/>
            <person name="Berbee M.L."/>
        </authorList>
    </citation>
    <scope>NUCLEOTIDE SEQUENCE [LARGE SCALE GENOMIC DNA]</scope>
    <source>
        <strain evidence="2 3">NRRL 28638</strain>
    </source>
</reference>
<accession>A0A137NPS5</accession>
<proteinExistence type="predicted"/>
<feature type="transmembrane region" description="Helical" evidence="1">
    <location>
        <begin position="20"/>
        <end position="45"/>
    </location>
</feature>
<dbReference type="Gene3D" id="1.20.1070.10">
    <property type="entry name" value="Rhodopsin 7-helix transmembrane proteins"/>
    <property type="match status" value="1"/>
</dbReference>
<sequence>MSSYKKKKLATQEIGKYFLIPLSVQGLILGVAGGVLTVPVICIVLKSNLRKLHSDLVMGGILSFNNLIISISLFFTSIFILCGYNAIVYNDYLCDTQLVTFAIPLLINSYIIGLISFERCLLVVYNIKLSNLVYIIITFILFAVPMVNAFRGLLMDHYLVSVAGVFATPSPAMSTKFPALALYLGLGLLSMVVVITSYINILIFRISHLNQNRQNLNISKEEILRQKLRIIFKSLLILFAFIFNHSGKLWMFFADVVLKMPRTFLLEAITENLIIYSTITDVTLLLVMNIEIRKKFWKFFKIRSNE</sequence>
<keyword evidence="1" id="KW-1133">Transmembrane helix</keyword>
<evidence type="ECO:0000256" key="1">
    <source>
        <dbReference type="SAM" id="Phobius"/>
    </source>
</evidence>
<dbReference type="Proteomes" id="UP000070444">
    <property type="component" value="Unassembled WGS sequence"/>
</dbReference>
<evidence type="ECO:0008006" key="4">
    <source>
        <dbReference type="Google" id="ProtNLM"/>
    </source>
</evidence>
<keyword evidence="1" id="KW-0812">Transmembrane</keyword>
<evidence type="ECO:0000313" key="2">
    <source>
        <dbReference type="EMBL" id="KXN64737.1"/>
    </source>
</evidence>
<dbReference type="SUPFAM" id="SSF81321">
    <property type="entry name" value="Family A G protein-coupled receptor-like"/>
    <property type="match status" value="1"/>
</dbReference>
<feature type="transmembrane region" description="Helical" evidence="1">
    <location>
        <begin position="66"/>
        <end position="87"/>
    </location>
</feature>
<feature type="transmembrane region" description="Helical" evidence="1">
    <location>
        <begin position="180"/>
        <end position="204"/>
    </location>
</feature>
<dbReference type="EMBL" id="KQ965218">
    <property type="protein sequence ID" value="KXN64737.1"/>
    <property type="molecule type" value="Genomic_DNA"/>
</dbReference>
<feature type="transmembrane region" description="Helical" evidence="1">
    <location>
        <begin position="129"/>
        <end position="150"/>
    </location>
</feature>
<keyword evidence="3" id="KW-1185">Reference proteome</keyword>
<dbReference type="AlphaFoldDB" id="A0A137NPS5"/>
<organism evidence="2 3">
    <name type="scientific">Conidiobolus coronatus (strain ATCC 28846 / CBS 209.66 / NRRL 28638)</name>
    <name type="common">Delacroixia coronata</name>
    <dbReference type="NCBI Taxonomy" id="796925"/>
    <lineage>
        <taxon>Eukaryota</taxon>
        <taxon>Fungi</taxon>
        <taxon>Fungi incertae sedis</taxon>
        <taxon>Zoopagomycota</taxon>
        <taxon>Entomophthoromycotina</taxon>
        <taxon>Entomophthoromycetes</taxon>
        <taxon>Entomophthorales</taxon>
        <taxon>Ancylistaceae</taxon>
        <taxon>Conidiobolus</taxon>
    </lineage>
</organism>
<feature type="transmembrane region" description="Helical" evidence="1">
    <location>
        <begin position="99"/>
        <end position="117"/>
    </location>
</feature>
<gene>
    <name evidence="2" type="ORF">CONCODRAFT_14018</name>
</gene>
<name>A0A137NPS5_CONC2</name>